<comment type="subcellular location">
    <subcellularLocation>
        <location evidence="5">Cell membrane</location>
        <topology evidence="5">Multi-pass membrane protein</topology>
    </subcellularLocation>
    <subcellularLocation>
        <location evidence="1">Membrane</location>
        <topology evidence="1">Multi-pass membrane protein</topology>
    </subcellularLocation>
</comment>
<keyword evidence="2 5" id="KW-0812">Transmembrane</keyword>
<dbReference type="InterPro" id="IPR052902">
    <property type="entry name" value="ABC-2_transporter"/>
</dbReference>
<dbReference type="GO" id="GO:0043190">
    <property type="term" value="C:ATP-binding cassette (ABC) transporter complex"/>
    <property type="evidence" value="ECO:0007669"/>
    <property type="project" value="InterPro"/>
</dbReference>
<protein>
    <recommendedName>
        <fullName evidence="5">Transport permease protein</fullName>
    </recommendedName>
</protein>
<feature type="transmembrane region" description="Helical" evidence="5">
    <location>
        <begin position="230"/>
        <end position="257"/>
    </location>
</feature>
<evidence type="ECO:0000256" key="1">
    <source>
        <dbReference type="ARBA" id="ARBA00004141"/>
    </source>
</evidence>
<feature type="transmembrane region" description="Helical" evidence="5">
    <location>
        <begin position="299"/>
        <end position="318"/>
    </location>
</feature>
<dbReference type="RefSeq" id="WP_258309454.1">
    <property type="nucleotide sequence ID" value="NZ_QGTW01000006.1"/>
</dbReference>
<evidence type="ECO:0000256" key="2">
    <source>
        <dbReference type="ARBA" id="ARBA00022692"/>
    </source>
</evidence>
<keyword evidence="5" id="KW-1003">Cell membrane</keyword>
<dbReference type="AlphaFoldDB" id="A0A2V3A436"/>
<evidence type="ECO:0000256" key="3">
    <source>
        <dbReference type="ARBA" id="ARBA00022989"/>
    </source>
</evidence>
<evidence type="ECO:0000313" key="8">
    <source>
        <dbReference type="Proteomes" id="UP000247150"/>
    </source>
</evidence>
<comment type="caution">
    <text evidence="7">The sequence shown here is derived from an EMBL/GenBank/DDBJ whole genome shotgun (WGS) entry which is preliminary data.</text>
</comment>
<feature type="transmembrane region" description="Helical" evidence="5">
    <location>
        <begin position="263"/>
        <end position="287"/>
    </location>
</feature>
<accession>A0A2V3A436</accession>
<dbReference type="PROSITE" id="PS51012">
    <property type="entry name" value="ABC_TM2"/>
    <property type="match status" value="1"/>
</dbReference>
<name>A0A2V3A436_9BACI</name>
<evidence type="ECO:0000313" key="7">
    <source>
        <dbReference type="EMBL" id="PWW28304.1"/>
    </source>
</evidence>
<keyword evidence="3 5" id="KW-1133">Transmembrane helix</keyword>
<dbReference type="PRINTS" id="PR00164">
    <property type="entry name" value="ABC2TRNSPORT"/>
</dbReference>
<dbReference type="Pfam" id="PF12698">
    <property type="entry name" value="ABC2_membrane_3"/>
    <property type="match status" value="1"/>
</dbReference>
<feature type="transmembrane region" description="Helical" evidence="5">
    <location>
        <begin position="38"/>
        <end position="57"/>
    </location>
</feature>
<dbReference type="Proteomes" id="UP000247150">
    <property type="component" value="Unassembled WGS sequence"/>
</dbReference>
<dbReference type="EMBL" id="QGTW01000006">
    <property type="protein sequence ID" value="PWW28304.1"/>
    <property type="molecule type" value="Genomic_DNA"/>
</dbReference>
<evidence type="ECO:0000256" key="4">
    <source>
        <dbReference type="ARBA" id="ARBA00023136"/>
    </source>
</evidence>
<dbReference type="InterPro" id="IPR047817">
    <property type="entry name" value="ABC2_TM_bact-type"/>
</dbReference>
<evidence type="ECO:0000259" key="6">
    <source>
        <dbReference type="PROSITE" id="PS51012"/>
    </source>
</evidence>
<dbReference type="PANTHER" id="PTHR43027:SF2">
    <property type="entry name" value="TRANSPORT PERMEASE PROTEIN"/>
    <property type="match status" value="1"/>
</dbReference>
<gene>
    <name evidence="7" type="ORF">DFO73_106120</name>
</gene>
<feature type="transmembrane region" description="Helical" evidence="5">
    <location>
        <begin position="188"/>
        <end position="210"/>
    </location>
</feature>
<organism evidence="7 8">
    <name type="scientific">Cytobacillus oceanisediminis</name>
    <dbReference type="NCBI Taxonomy" id="665099"/>
    <lineage>
        <taxon>Bacteria</taxon>
        <taxon>Bacillati</taxon>
        <taxon>Bacillota</taxon>
        <taxon>Bacilli</taxon>
        <taxon>Bacillales</taxon>
        <taxon>Bacillaceae</taxon>
        <taxon>Cytobacillus</taxon>
    </lineage>
</organism>
<keyword evidence="5" id="KW-0813">Transport</keyword>
<proteinExistence type="inferred from homology"/>
<comment type="similarity">
    <text evidence="5">Belongs to the ABC-2 integral membrane protein family.</text>
</comment>
<feature type="transmembrane region" description="Helical" evidence="5">
    <location>
        <begin position="356"/>
        <end position="378"/>
    </location>
</feature>
<sequence>MYLLLLPARNGGIKIKHFHQFKMMLSAQLKLTLREKQAWFWGIFFPVILMVIFMVIFSGNSDEEFQSEIAIVDPNPNPASEMLLTQISGLPIFEVKTGKPVSREKAEEWVKDQEVNAAIILPESANASSVLLIVNKEDEQGAAAQAVSGILDKFVQQANLFAAGAEPSFELQYKSLSSGSNELDYTDFLLTGMIALSIAQGGMFGMVDLVEMRRKGLIKRLRMTPANMGIFGLSDMVMRLLFSIIQIILLSLIGVLIFGANLYISPISLVVVFLIGALSFNALGYFFSSFSKTTEAYMGVANIVSFLMMFLSGVFFPVETMPEWLQPVSNVLPLTYFADGLRESMVYETSVISGTLWFGIGVMVIWGAITFILGSWLYKRKAIVADR</sequence>
<dbReference type="InterPro" id="IPR013525">
    <property type="entry name" value="ABC2_TM"/>
</dbReference>
<keyword evidence="4 5" id="KW-0472">Membrane</keyword>
<reference evidence="7 8" key="1">
    <citation type="submission" date="2018-05" db="EMBL/GenBank/DDBJ databases">
        <title>Freshwater and sediment microbial communities from various areas in North America, analyzing microbe dynamics in response to fracking.</title>
        <authorList>
            <person name="Lamendella R."/>
        </authorList>
    </citation>
    <scope>NUCLEOTIDE SEQUENCE [LARGE SCALE GENOMIC DNA]</scope>
    <source>
        <strain evidence="7 8">15_TX</strain>
    </source>
</reference>
<dbReference type="GO" id="GO:0140359">
    <property type="term" value="F:ABC-type transporter activity"/>
    <property type="evidence" value="ECO:0007669"/>
    <property type="project" value="InterPro"/>
</dbReference>
<dbReference type="PANTHER" id="PTHR43027">
    <property type="entry name" value="DOXORUBICIN RESISTANCE ABC TRANSPORTER PERMEASE PROTEIN DRRC-RELATED"/>
    <property type="match status" value="1"/>
</dbReference>
<feature type="domain" description="ABC transmembrane type-2" evidence="6">
    <location>
        <begin position="153"/>
        <end position="381"/>
    </location>
</feature>
<evidence type="ECO:0000256" key="5">
    <source>
        <dbReference type="RuleBase" id="RU361157"/>
    </source>
</evidence>
<dbReference type="InterPro" id="IPR000412">
    <property type="entry name" value="ABC_2_transport"/>
</dbReference>